<dbReference type="InterPro" id="IPR036322">
    <property type="entry name" value="WD40_repeat_dom_sf"/>
</dbReference>
<name>A0A8C8ICE9_ONCTS</name>
<dbReference type="InterPro" id="IPR015943">
    <property type="entry name" value="WD40/YVTN_repeat-like_dom_sf"/>
</dbReference>
<keyword evidence="6" id="KW-1185">Reference proteome</keyword>
<reference evidence="5" key="1">
    <citation type="submission" date="2025-08" db="UniProtKB">
        <authorList>
            <consortium name="Ensembl"/>
        </authorList>
    </citation>
    <scope>IDENTIFICATION</scope>
</reference>
<evidence type="ECO:0000256" key="3">
    <source>
        <dbReference type="ARBA" id="ARBA00022737"/>
    </source>
</evidence>
<evidence type="ECO:0000256" key="2">
    <source>
        <dbReference type="ARBA" id="ARBA00022574"/>
    </source>
</evidence>
<accession>A0A8C8ICE9</accession>
<evidence type="ECO:0000313" key="5">
    <source>
        <dbReference type="Ensembl" id="ENSOTSP00005074126.2"/>
    </source>
</evidence>
<dbReference type="InterPro" id="IPR011047">
    <property type="entry name" value="Quinoprotein_ADH-like_sf"/>
</dbReference>
<protein>
    <recommendedName>
        <fullName evidence="1">WD repeat-containing protein on Y chromosome</fullName>
    </recommendedName>
</protein>
<dbReference type="Pfam" id="PF00400">
    <property type="entry name" value="WD40"/>
    <property type="match status" value="3"/>
</dbReference>
<dbReference type="InterPro" id="IPR051242">
    <property type="entry name" value="WD-EF-hand_domain"/>
</dbReference>
<proteinExistence type="predicted"/>
<dbReference type="Proteomes" id="UP000694402">
    <property type="component" value="Unassembled WGS sequence"/>
</dbReference>
<evidence type="ECO:0000256" key="1">
    <source>
        <dbReference type="ARBA" id="ARBA00014901"/>
    </source>
</evidence>
<keyword evidence="2 4" id="KW-0853">WD repeat</keyword>
<dbReference type="InterPro" id="IPR020472">
    <property type="entry name" value="WD40_PAC1"/>
</dbReference>
<feature type="repeat" description="WD" evidence="4">
    <location>
        <begin position="443"/>
        <end position="484"/>
    </location>
</feature>
<dbReference type="PANTHER" id="PTHR44324">
    <property type="entry name" value="WD40 REPEAT DOMAIN 95"/>
    <property type="match status" value="1"/>
</dbReference>
<evidence type="ECO:0000313" key="6">
    <source>
        <dbReference type="Proteomes" id="UP000694402"/>
    </source>
</evidence>
<dbReference type="PROSITE" id="PS50082">
    <property type="entry name" value="WD_REPEATS_2"/>
    <property type="match status" value="3"/>
</dbReference>
<dbReference type="PROSITE" id="PS00678">
    <property type="entry name" value="WD_REPEATS_1"/>
    <property type="match status" value="2"/>
</dbReference>
<dbReference type="GeneTree" id="ENSGT00940000163617"/>
<dbReference type="PROSITE" id="PS50294">
    <property type="entry name" value="WD_REPEATS_REGION"/>
    <property type="match status" value="2"/>
</dbReference>
<dbReference type="AlphaFoldDB" id="A0A8C8ICE9"/>
<feature type="repeat" description="WD" evidence="4">
    <location>
        <begin position="495"/>
        <end position="529"/>
    </location>
</feature>
<keyword evidence="3" id="KW-0677">Repeat</keyword>
<dbReference type="SMART" id="SM00320">
    <property type="entry name" value="WD40"/>
    <property type="match status" value="9"/>
</dbReference>
<sequence length="924" mass="103735">MLVDSRYASCRACGQQVCFMSCLWTAGMLHVMLVDSRYASCRACGQQVCFMSCLWTAGMLHVVLVDSRYASCRACGPAGMLHVVLVDSMLHVVLVDSRYASCHACGQQVCFMSCLWTCGHSRYASCRACGQQVCFMSCLWTAGMLHVVLVDSRYASCRACGPAGMLHVVLVDSRYASCRACRQQVCFMSCLWDVLFFICETFFMQHTVAQPVWVTDMVCLSNINQLSISSTGRDVGVSVGISVQTFVYMKTACYAVILCCTMPYHNDWIHQIRYIPELNAIATCCAADQTSMILTTLPHSRKSVNLDIIILMQYPMMCVCPRLFSNVPVTGCFDRVVRVWNPYVTNQATSQMKGHSTIITHIAVNGRDNKIISVSKDKNVRVWDLQDSVCLQNIQSRNVNMGCFPITSTYYNHTSNTMVMATYLIGVLRGSMEDANCSVPTATTSHEQPLCAALYNSNFKQVVSGCHAGVVSVWDILTGEKVMQFQTTPERPVEVTAMAFDGPKRRLITGSKDGTLRLWNFNNGALLSELPLVDSNEVTGILYINERIYVSGWSKRMEHRVWNQYHSDDIYSMHAHGSKMLVTASYSGDIIVWNIDSGQAFCRFNASESPLPLLPIRVRRDTMERRCVPDSQPSGSSSQMSMTVSPSLSLPISLSDEQVLFLATRERSPDTAILLTSSADGYIYAWSIGRNGGLLGKFRAVHSKGPVICAMSTDRQEQILLTGDSNGYITLWDIEKYCYRMRGGVAEEESSNEDSLRLPQLIPPYCKVEGPRRLVVEQDKEVTRQHVSLIPPRPLSSWRCHLKGIVHLEFVERFRLIVTASLDCNVRLWTTAGRYIGKHHHYHHCSYVTTVVTCMVCAKRILEGLTAQKSQQSTKFGGVTTQLRELVPTDPRIVMYTDEQIENTWRLWQEKGRQVSYRCHPHSQ</sequence>
<dbReference type="Ensembl" id="ENSOTST00005080303.2">
    <property type="protein sequence ID" value="ENSOTSP00005074126.2"/>
    <property type="gene ID" value="ENSOTSG00005034931.2"/>
</dbReference>
<dbReference type="PANTHER" id="PTHR44324:SF6">
    <property type="entry name" value="EF-HAND CALCIUM BINDING DOMAIN 8"/>
    <property type="match status" value="1"/>
</dbReference>
<feature type="repeat" description="WD" evidence="4">
    <location>
        <begin position="352"/>
        <end position="393"/>
    </location>
</feature>
<organism evidence="5 6">
    <name type="scientific">Oncorhynchus tshawytscha</name>
    <name type="common">Chinook salmon</name>
    <name type="synonym">Salmo tshawytscha</name>
    <dbReference type="NCBI Taxonomy" id="74940"/>
    <lineage>
        <taxon>Eukaryota</taxon>
        <taxon>Metazoa</taxon>
        <taxon>Chordata</taxon>
        <taxon>Craniata</taxon>
        <taxon>Vertebrata</taxon>
        <taxon>Euteleostomi</taxon>
        <taxon>Actinopterygii</taxon>
        <taxon>Neopterygii</taxon>
        <taxon>Teleostei</taxon>
        <taxon>Protacanthopterygii</taxon>
        <taxon>Salmoniformes</taxon>
        <taxon>Salmonidae</taxon>
        <taxon>Salmoninae</taxon>
        <taxon>Oncorhynchus</taxon>
    </lineage>
</organism>
<dbReference type="SUPFAM" id="SSF50998">
    <property type="entry name" value="Quinoprotein alcohol dehydrogenase-like"/>
    <property type="match status" value="1"/>
</dbReference>
<dbReference type="InterPro" id="IPR019775">
    <property type="entry name" value="WD40_repeat_CS"/>
</dbReference>
<evidence type="ECO:0000256" key="4">
    <source>
        <dbReference type="PROSITE-ProRule" id="PRU00221"/>
    </source>
</evidence>
<dbReference type="PRINTS" id="PR00320">
    <property type="entry name" value="GPROTEINBRPT"/>
</dbReference>
<reference evidence="5" key="2">
    <citation type="submission" date="2025-09" db="UniProtKB">
        <authorList>
            <consortium name="Ensembl"/>
        </authorList>
    </citation>
    <scope>IDENTIFICATION</scope>
</reference>
<dbReference type="SUPFAM" id="SSF50978">
    <property type="entry name" value="WD40 repeat-like"/>
    <property type="match status" value="1"/>
</dbReference>
<dbReference type="InterPro" id="IPR001680">
    <property type="entry name" value="WD40_rpt"/>
</dbReference>
<dbReference type="Gene3D" id="2.130.10.10">
    <property type="entry name" value="YVTN repeat-like/Quinoprotein amine dehydrogenase"/>
    <property type="match status" value="2"/>
</dbReference>